<evidence type="ECO:0000313" key="4">
    <source>
        <dbReference type="EMBL" id="KIV87949.1"/>
    </source>
</evidence>
<evidence type="ECO:0000256" key="2">
    <source>
        <dbReference type="SAM" id="MobiDB-lite"/>
    </source>
</evidence>
<dbReference type="EMBL" id="KN847528">
    <property type="protein sequence ID" value="KIV87949.1"/>
    <property type="molecule type" value="Genomic_DNA"/>
</dbReference>
<dbReference type="STRING" id="212818.A0A0D1Z230"/>
<keyword evidence="5" id="KW-1185">Reference proteome</keyword>
<evidence type="ECO:0000256" key="1">
    <source>
        <dbReference type="SAM" id="Coils"/>
    </source>
</evidence>
<dbReference type="Proteomes" id="UP000054302">
    <property type="component" value="Unassembled WGS sequence"/>
</dbReference>
<dbReference type="InterPro" id="IPR057683">
    <property type="entry name" value="DUF7923"/>
</dbReference>
<protein>
    <recommendedName>
        <fullName evidence="3">DUF7923 domain-containing protein</fullName>
    </recommendedName>
</protein>
<feature type="domain" description="DUF7923" evidence="3">
    <location>
        <begin position="188"/>
        <end position="318"/>
    </location>
</feature>
<feature type="region of interest" description="Disordered" evidence="2">
    <location>
        <begin position="1"/>
        <end position="28"/>
    </location>
</feature>
<dbReference type="PANTHER" id="PTHR37543:SF1">
    <property type="entry name" value="CCCH ZINC FINGER DNA BINDING PROTEIN (AFU_ORTHOLOGUE AFUA_5G12760)"/>
    <property type="match status" value="1"/>
</dbReference>
<proteinExistence type="predicted"/>
<evidence type="ECO:0000259" key="3">
    <source>
        <dbReference type="Pfam" id="PF25540"/>
    </source>
</evidence>
<dbReference type="HOGENOM" id="CLU_866079_0_0_1"/>
<dbReference type="AlphaFoldDB" id="A0A0D1Z230"/>
<accession>A0A0D1Z230</accession>
<name>A0A0D1Z230_EXOME</name>
<organism evidence="4 5">
    <name type="scientific">Exophiala mesophila</name>
    <name type="common">Black yeast-like fungus</name>
    <dbReference type="NCBI Taxonomy" id="212818"/>
    <lineage>
        <taxon>Eukaryota</taxon>
        <taxon>Fungi</taxon>
        <taxon>Dikarya</taxon>
        <taxon>Ascomycota</taxon>
        <taxon>Pezizomycotina</taxon>
        <taxon>Eurotiomycetes</taxon>
        <taxon>Chaetothyriomycetidae</taxon>
        <taxon>Chaetothyriales</taxon>
        <taxon>Herpotrichiellaceae</taxon>
        <taxon>Exophiala</taxon>
    </lineage>
</organism>
<feature type="coiled-coil region" evidence="1">
    <location>
        <begin position="47"/>
        <end position="152"/>
    </location>
</feature>
<dbReference type="OrthoDB" id="2270193at2759"/>
<dbReference type="GeneID" id="27327072"/>
<keyword evidence="1" id="KW-0175">Coiled coil</keyword>
<dbReference type="RefSeq" id="XP_016219523.1">
    <property type="nucleotide sequence ID" value="XM_016374357.1"/>
</dbReference>
<feature type="compositionally biased region" description="Low complexity" evidence="2">
    <location>
        <begin position="8"/>
        <end position="22"/>
    </location>
</feature>
<dbReference type="Pfam" id="PF25540">
    <property type="entry name" value="DUF7923"/>
    <property type="match status" value="1"/>
</dbReference>
<dbReference type="PANTHER" id="PTHR37543">
    <property type="entry name" value="CCCH ZINC FINGER DNA BINDING PROTEIN (AFU_ORTHOLOGUE AFUA_5G12760)"/>
    <property type="match status" value="1"/>
</dbReference>
<dbReference type="VEuPathDB" id="FungiDB:PV10_09227"/>
<evidence type="ECO:0000313" key="5">
    <source>
        <dbReference type="Proteomes" id="UP000054302"/>
    </source>
</evidence>
<sequence length="321" mass="36426">MSWFPFLSSQTASTTSNSSLTTEEQQMPDLDNSAIQEYNFDDIADKFDDFQKELQKADARLSQHQADIQELNEALRSKSRDLASREKTLLKVTKENERLSADLKKERRQYSESQSRLKAQHASALAREKGLCAQLQEVYKTQTESLNNLEARYVNAKFDLEYLKCVAEPRAQAPTLSGRHSEILLPPQPFVVVLVDGDAYDWAPEIFAHAFDSKGAPVVARNIAEHQTPGSIAASRIRQQVLAYILETKGQIPGSSKIITRVFCNMNGYESHLNLPAKRMNRSPRTFALDFTQKMPLFDYFDAGRGKERVDDKIRGEFMPL</sequence>
<gene>
    <name evidence="4" type="ORF">PV10_09227</name>
</gene>
<reference evidence="4 5" key="1">
    <citation type="submission" date="2015-01" db="EMBL/GenBank/DDBJ databases">
        <title>The Genome Sequence of Exophiala mesophila CBS40295.</title>
        <authorList>
            <consortium name="The Broad Institute Genomics Platform"/>
            <person name="Cuomo C."/>
            <person name="de Hoog S."/>
            <person name="Gorbushina A."/>
            <person name="Stielow B."/>
            <person name="Teixiera M."/>
            <person name="Abouelleil A."/>
            <person name="Chapman S.B."/>
            <person name="Priest M."/>
            <person name="Young S.K."/>
            <person name="Wortman J."/>
            <person name="Nusbaum C."/>
            <person name="Birren B."/>
        </authorList>
    </citation>
    <scope>NUCLEOTIDE SEQUENCE [LARGE SCALE GENOMIC DNA]</scope>
    <source>
        <strain evidence="4 5">CBS 40295</strain>
    </source>
</reference>